<feature type="transmembrane region" description="Helical" evidence="5">
    <location>
        <begin position="247"/>
        <end position="270"/>
    </location>
</feature>
<proteinExistence type="predicted"/>
<feature type="transmembrane region" description="Helical" evidence="5">
    <location>
        <begin position="20"/>
        <end position="43"/>
    </location>
</feature>
<dbReference type="InterPro" id="IPR005829">
    <property type="entry name" value="Sugar_transporter_CS"/>
</dbReference>
<keyword evidence="4 5" id="KW-0472">Membrane</keyword>
<comment type="subcellular location">
    <subcellularLocation>
        <location evidence="1">Membrane</location>
        <topology evidence="1">Multi-pass membrane protein</topology>
    </subcellularLocation>
</comment>
<dbReference type="EMBL" id="CP111017">
    <property type="protein sequence ID" value="WAR07606.1"/>
    <property type="molecule type" value="Genomic_DNA"/>
</dbReference>
<dbReference type="SUPFAM" id="SSF103473">
    <property type="entry name" value="MFS general substrate transporter"/>
    <property type="match status" value="1"/>
</dbReference>
<feature type="transmembrane region" description="Helical" evidence="5">
    <location>
        <begin position="377"/>
        <end position="396"/>
    </location>
</feature>
<evidence type="ECO:0000259" key="6">
    <source>
        <dbReference type="PROSITE" id="PS50850"/>
    </source>
</evidence>
<dbReference type="PROSITE" id="PS00216">
    <property type="entry name" value="SUGAR_TRANSPORT_1"/>
    <property type="match status" value="1"/>
</dbReference>
<keyword evidence="8" id="KW-1185">Reference proteome</keyword>
<reference evidence="7" key="1">
    <citation type="submission" date="2022-11" db="EMBL/GenBank/DDBJ databases">
        <title>Centuries of genome instability and evolution in soft-shell clam transmissible cancer (bioRxiv).</title>
        <authorList>
            <person name="Hart S.F.M."/>
            <person name="Yonemitsu M.A."/>
            <person name="Giersch R.M."/>
            <person name="Beal B.F."/>
            <person name="Arriagada G."/>
            <person name="Davis B.W."/>
            <person name="Ostrander E.A."/>
            <person name="Goff S.P."/>
            <person name="Metzger M.J."/>
        </authorList>
    </citation>
    <scope>NUCLEOTIDE SEQUENCE</scope>
    <source>
        <strain evidence="7">MELC-2E11</strain>
        <tissue evidence="7">Siphon/mantle</tissue>
    </source>
</reference>
<keyword evidence="2 5" id="KW-0812">Transmembrane</keyword>
<feature type="domain" description="Major facilitator superfamily (MFS) profile" evidence="6">
    <location>
        <begin position="20"/>
        <end position="497"/>
    </location>
</feature>
<keyword evidence="3 5" id="KW-1133">Transmembrane helix</keyword>
<dbReference type="CDD" id="cd17317">
    <property type="entry name" value="MFS_SLC22"/>
    <property type="match status" value="1"/>
</dbReference>
<gene>
    <name evidence="7" type="ORF">MAR_017564</name>
</gene>
<dbReference type="Gene3D" id="1.20.1250.20">
    <property type="entry name" value="MFS general substrate transporter like domains"/>
    <property type="match status" value="1"/>
</dbReference>
<dbReference type="InterPro" id="IPR020846">
    <property type="entry name" value="MFS_dom"/>
</dbReference>
<evidence type="ECO:0000256" key="1">
    <source>
        <dbReference type="ARBA" id="ARBA00004141"/>
    </source>
</evidence>
<dbReference type="InterPro" id="IPR005828">
    <property type="entry name" value="MFS_sugar_transport-like"/>
</dbReference>
<feature type="transmembrane region" description="Helical" evidence="5">
    <location>
        <begin position="402"/>
        <end position="427"/>
    </location>
</feature>
<evidence type="ECO:0000313" key="7">
    <source>
        <dbReference type="EMBL" id="WAR07606.1"/>
    </source>
</evidence>
<organism evidence="7 8">
    <name type="scientific">Mya arenaria</name>
    <name type="common">Soft-shell clam</name>
    <dbReference type="NCBI Taxonomy" id="6604"/>
    <lineage>
        <taxon>Eukaryota</taxon>
        <taxon>Metazoa</taxon>
        <taxon>Spiralia</taxon>
        <taxon>Lophotrochozoa</taxon>
        <taxon>Mollusca</taxon>
        <taxon>Bivalvia</taxon>
        <taxon>Autobranchia</taxon>
        <taxon>Heteroconchia</taxon>
        <taxon>Euheterodonta</taxon>
        <taxon>Imparidentia</taxon>
        <taxon>Neoheterodontei</taxon>
        <taxon>Myida</taxon>
        <taxon>Myoidea</taxon>
        <taxon>Myidae</taxon>
        <taxon>Mya</taxon>
    </lineage>
</organism>
<dbReference type="Proteomes" id="UP001164746">
    <property type="component" value="Chromosome 6"/>
</dbReference>
<feature type="transmembrane region" description="Helical" evidence="5">
    <location>
        <begin position="186"/>
        <end position="207"/>
    </location>
</feature>
<accession>A0ABY7EFP3</accession>
<dbReference type="PROSITE" id="PS50850">
    <property type="entry name" value="MFS"/>
    <property type="match status" value="1"/>
</dbReference>
<feature type="transmembrane region" description="Helical" evidence="5">
    <location>
        <begin position="319"/>
        <end position="341"/>
    </location>
</feature>
<evidence type="ECO:0000256" key="2">
    <source>
        <dbReference type="ARBA" id="ARBA00022692"/>
    </source>
</evidence>
<dbReference type="PANTHER" id="PTHR24064">
    <property type="entry name" value="SOLUTE CARRIER FAMILY 22 MEMBER"/>
    <property type="match status" value="1"/>
</dbReference>
<evidence type="ECO:0000256" key="4">
    <source>
        <dbReference type="ARBA" id="ARBA00023136"/>
    </source>
</evidence>
<name>A0ABY7EFP3_MYAAR</name>
<evidence type="ECO:0000313" key="8">
    <source>
        <dbReference type="Proteomes" id="UP001164746"/>
    </source>
</evidence>
<evidence type="ECO:0000256" key="5">
    <source>
        <dbReference type="SAM" id="Phobius"/>
    </source>
</evidence>
<dbReference type="InterPro" id="IPR036259">
    <property type="entry name" value="MFS_trans_sf"/>
</dbReference>
<feature type="transmembrane region" description="Helical" evidence="5">
    <location>
        <begin position="219"/>
        <end position="241"/>
    </location>
</feature>
<dbReference type="Pfam" id="PF00083">
    <property type="entry name" value="Sugar_tr"/>
    <property type="match status" value="1"/>
</dbReference>
<feature type="transmembrane region" description="Helical" evidence="5">
    <location>
        <begin position="471"/>
        <end position="492"/>
    </location>
</feature>
<protein>
    <submittedName>
        <fullName evidence="7">ORCT-like protein</fullName>
    </submittedName>
</protein>
<sequence length="513" mass="56686">MSLDDILRDIGEFGPLQKRIYFLLCLPGFILSQLLVVQVFLLATPEHRCIIPGNDNDTFANQSEWHRNLIDRWIPASSDDKHPYDRCNIYEDGNHDGNGTTVKCTEWVYDESVYLNTFTKQLNLVCGEAIKVPNVQMIFFFGVLSGSFAYGQLSDIIGRRKAFYLALVVQLGTSLGLLGMTEYIGFAVLMFFLGGACLGVYMTGFVIGMELVGPNKRLWTGAISPFFLTIGQLYLVLVVYLLRDWKWFMLAVCLPGCFFLLVPESIRWLLSKGKKGEAIEILQKVAKSNKTVLNEKMVDDLPPIPKEARVWKLFSNRTLGIWSVILFVCSMSYYGVVLNTANLGGDIYLNFALLALAEFPGKALILTADRIGRKRLFMAFMFIGGLANIATIGPIVNGSDDLHYVLIALAIVGKLCITGAFDTVYILSAEIFPTVVRNAGMGTSSAIARVGSMIAPYIAKSADLVKGDLGKTIPLTLFGVAMFASGLLTLILPETNGQKMPESIEDIHNLKQI</sequence>
<feature type="transmembrane region" description="Helical" evidence="5">
    <location>
        <begin position="162"/>
        <end position="180"/>
    </location>
</feature>
<evidence type="ECO:0000256" key="3">
    <source>
        <dbReference type="ARBA" id="ARBA00022989"/>
    </source>
</evidence>